<comment type="caution">
    <text evidence="2">The sequence shown here is derived from an EMBL/GenBank/DDBJ whole genome shotgun (WGS) entry which is preliminary data.</text>
</comment>
<gene>
    <name evidence="2" type="ORF">BDN71DRAFT_1504012</name>
</gene>
<name>A0A9P6A6C8_PLEER</name>
<evidence type="ECO:0000313" key="3">
    <source>
        <dbReference type="Proteomes" id="UP000807025"/>
    </source>
</evidence>
<proteinExistence type="predicted"/>
<feature type="region of interest" description="Disordered" evidence="1">
    <location>
        <begin position="1"/>
        <end position="20"/>
    </location>
</feature>
<protein>
    <submittedName>
        <fullName evidence="2">Uncharacterized protein</fullName>
    </submittedName>
</protein>
<keyword evidence="3" id="KW-1185">Reference proteome</keyword>
<evidence type="ECO:0000256" key="1">
    <source>
        <dbReference type="SAM" id="MobiDB-lite"/>
    </source>
</evidence>
<organism evidence="2 3">
    <name type="scientific">Pleurotus eryngii</name>
    <name type="common">Boletus of the steppes</name>
    <dbReference type="NCBI Taxonomy" id="5323"/>
    <lineage>
        <taxon>Eukaryota</taxon>
        <taxon>Fungi</taxon>
        <taxon>Dikarya</taxon>
        <taxon>Basidiomycota</taxon>
        <taxon>Agaricomycotina</taxon>
        <taxon>Agaricomycetes</taxon>
        <taxon>Agaricomycetidae</taxon>
        <taxon>Agaricales</taxon>
        <taxon>Pleurotineae</taxon>
        <taxon>Pleurotaceae</taxon>
        <taxon>Pleurotus</taxon>
    </lineage>
</organism>
<reference evidence="2" key="1">
    <citation type="submission" date="2020-11" db="EMBL/GenBank/DDBJ databases">
        <authorList>
            <consortium name="DOE Joint Genome Institute"/>
            <person name="Ahrendt S."/>
            <person name="Riley R."/>
            <person name="Andreopoulos W."/>
            <person name="Labutti K."/>
            <person name="Pangilinan J."/>
            <person name="Ruiz-Duenas F.J."/>
            <person name="Barrasa J.M."/>
            <person name="Sanchez-Garcia M."/>
            <person name="Camarero S."/>
            <person name="Miyauchi S."/>
            <person name="Serrano A."/>
            <person name="Linde D."/>
            <person name="Babiker R."/>
            <person name="Drula E."/>
            <person name="Ayuso-Fernandez I."/>
            <person name="Pacheco R."/>
            <person name="Padilla G."/>
            <person name="Ferreira P."/>
            <person name="Barriuso J."/>
            <person name="Kellner H."/>
            <person name="Castanera R."/>
            <person name="Alfaro M."/>
            <person name="Ramirez L."/>
            <person name="Pisabarro A.G."/>
            <person name="Kuo A."/>
            <person name="Tritt A."/>
            <person name="Lipzen A."/>
            <person name="He G."/>
            <person name="Yan M."/>
            <person name="Ng V."/>
            <person name="Cullen D."/>
            <person name="Martin F."/>
            <person name="Rosso M.-N."/>
            <person name="Henrissat B."/>
            <person name="Hibbett D."/>
            <person name="Martinez A.T."/>
            <person name="Grigoriev I.V."/>
        </authorList>
    </citation>
    <scope>NUCLEOTIDE SEQUENCE</scope>
    <source>
        <strain evidence="2">ATCC 90797</strain>
    </source>
</reference>
<dbReference type="AlphaFoldDB" id="A0A9P6A6C8"/>
<evidence type="ECO:0000313" key="2">
    <source>
        <dbReference type="EMBL" id="KAF9498584.1"/>
    </source>
</evidence>
<dbReference type="EMBL" id="MU154537">
    <property type="protein sequence ID" value="KAF9498584.1"/>
    <property type="molecule type" value="Genomic_DNA"/>
</dbReference>
<sequence length="156" mass="16858">MANLRCSNHSKTSTGATTLPVHPADLPSFVHPLSITPSSCAANSPPVAPAQQIPITIASTPGVSSEPQKTYKSCSSLEKQQRILLALEAIHEGGFGIDGEPLYAIQQASQDFDVLFSTLQGRYHGRKSKAEAHEHQQHFSTAKEQVMVDWIKVLGQ</sequence>
<accession>A0A9P6A6C8</accession>
<dbReference type="OrthoDB" id="3197907at2759"/>
<dbReference type="Proteomes" id="UP000807025">
    <property type="component" value="Unassembled WGS sequence"/>
</dbReference>
<feature type="compositionally biased region" description="Polar residues" evidence="1">
    <location>
        <begin position="1"/>
        <end position="17"/>
    </location>
</feature>